<name>S7THW6_9BACT</name>
<sequence length="219" mass="24598">MNRAEEIVARLRSLGDEKNREGMARYGINTARACGVPVRVIRGLAMQVHRDHALAQDLWKTGLHEARILATVIADPARTADPLLEAWAADIDSWDLCDQFCQNLVWRTRYAWTKAEEWTDRPEEFVRRAAFVTQAVLARKEHDALPAQFLSFLPLIRRAAGDERRIVRKAVAWALKNVGQRSDDLRQAALALADELAASADKHAASVGKEAKRKIVKGK</sequence>
<dbReference type="AlphaFoldDB" id="S7THW6"/>
<organism evidence="1 2">
    <name type="scientific">Alkalidesulfovibrio alkalitolerans DSM 16529</name>
    <dbReference type="NCBI Taxonomy" id="1121439"/>
    <lineage>
        <taxon>Bacteria</taxon>
        <taxon>Pseudomonadati</taxon>
        <taxon>Thermodesulfobacteriota</taxon>
        <taxon>Desulfovibrionia</taxon>
        <taxon>Desulfovibrionales</taxon>
        <taxon>Desulfovibrionaceae</taxon>
        <taxon>Alkalidesulfovibrio</taxon>
    </lineage>
</organism>
<dbReference type="SUPFAM" id="SSF48371">
    <property type="entry name" value="ARM repeat"/>
    <property type="match status" value="1"/>
</dbReference>
<dbReference type="EMBL" id="ATHI01000001">
    <property type="protein sequence ID" value="EPR36220.1"/>
    <property type="molecule type" value="Genomic_DNA"/>
</dbReference>
<proteinExistence type="predicted"/>
<keyword evidence="2" id="KW-1185">Reference proteome</keyword>
<dbReference type="Pfam" id="PF08713">
    <property type="entry name" value="DNA_alkylation"/>
    <property type="match status" value="1"/>
</dbReference>
<evidence type="ECO:0000313" key="1">
    <source>
        <dbReference type="EMBL" id="EPR36220.1"/>
    </source>
</evidence>
<dbReference type="InterPro" id="IPR016024">
    <property type="entry name" value="ARM-type_fold"/>
</dbReference>
<dbReference type="Gene3D" id="1.25.10.90">
    <property type="match status" value="1"/>
</dbReference>
<dbReference type="InterPro" id="IPR014825">
    <property type="entry name" value="DNA_alkylation"/>
</dbReference>
<dbReference type="RefSeq" id="WP_020885634.1">
    <property type="nucleotide sequence ID" value="NZ_ATHI01000001.1"/>
</dbReference>
<dbReference type="eggNOG" id="COG4912">
    <property type="taxonomic scope" value="Bacteria"/>
</dbReference>
<dbReference type="OrthoDB" id="7345147at2"/>
<accession>S7THW6</accession>
<dbReference type="CDD" id="cd06561">
    <property type="entry name" value="AlkD_like"/>
    <property type="match status" value="1"/>
</dbReference>
<dbReference type="PANTHER" id="PTHR41291">
    <property type="entry name" value="DNA ALKYLATION REPAIR PROTEIN"/>
    <property type="match status" value="1"/>
</dbReference>
<dbReference type="PATRIC" id="fig|1121439.3.peg.132"/>
<dbReference type="Proteomes" id="UP000014975">
    <property type="component" value="Unassembled WGS sequence"/>
</dbReference>
<dbReference type="STRING" id="1121439.dsat_1748"/>
<gene>
    <name evidence="1" type="ORF">dsat_1748</name>
</gene>
<reference evidence="1 2" key="1">
    <citation type="journal article" date="2013" name="Genome Announc.">
        <title>Draft genome sequences for three mercury-methylating, sulfate-reducing bacteria.</title>
        <authorList>
            <person name="Brown S.D."/>
            <person name="Hurt R.A.Jr."/>
            <person name="Gilmour C.C."/>
            <person name="Elias D.A."/>
        </authorList>
    </citation>
    <scope>NUCLEOTIDE SEQUENCE [LARGE SCALE GENOMIC DNA]</scope>
    <source>
        <strain evidence="1 2">DSM 16529</strain>
    </source>
</reference>
<dbReference type="PANTHER" id="PTHR41291:SF1">
    <property type="entry name" value="DNA ALKYLATION REPAIR PROTEIN"/>
    <property type="match status" value="1"/>
</dbReference>
<evidence type="ECO:0000313" key="2">
    <source>
        <dbReference type="Proteomes" id="UP000014975"/>
    </source>
</evidence>
<comment type="caution">
    <text evidence="1">The sequence shown here is derived from an EMBL/GenBank/DDBJ whole genome shotgun (WGS) entry which is preliminary data.</text>
</comment>
<protein>
    <submittedName>
        <fullName evidence="1">DNA alkylation repair enzyme</fullName>
    </submittedName>
</protein>